<feature type="transmembrane region" description="Helical" evidence="6">
    <location>
        <begin position="46"/>
        <end position="65"/>
    </location>
</feature>
<evidence type="ECO:0000313" key="8">
    <source>
        <dbReference type="Proteomes" id="UP000054526"/>
    </source>
</evidence>
<name>A0ABR5A0Q7_9BACL</name>
<evidence type="ECO:0000256" key="5">
    <source>
        <dbReference type="ARBA" id="ARBA00023136"/>
    </source>
</evidence>
<keyword evidence="3 6" id="KW-0812">Transmembrane</keyword>
<feature type="transmembrane region" description="Helical" evidence="6">
    <location>
        <begin position="72"/>
        <end position="90"/>
    </location>
</feature>
<accession>A0ABR5A0Q7</accession>
<comment type="subcellular location">
    <subcellularLocation>
        <location evidence="1">Cell membrane</location>
        <topology evidence="1">Multi-pass membrane protein</topology>
    </subcellularLocation>
</comment>
<feature type="transmembrane region" description="Helical" evidence="6">
    <location>
        <begin position="171"/>
        <end position="193"/>
    </location>
</feature>
<dbReference type="Pfam" id="PF02588">
    <property type="entry name" value="YitT_membrane"/>
    <property type="match status" value="1"/>
</dbReference>
<evidence type="ECO:0000256" key="6">
    <source>
        <dbReference type="SAM" id="Phobius"/>
    </source>
</evidence>
<dbReference type="PROSITE" id="PS51257">
    <property type="entry name" value="PROKAR_LIPOPROTEIN"/>
    <property type="match status" value="1"/>
</dbReference>
<dbReference type="PANTHER" id="PTHR33545">
    <property type="entry name" value="UPF0750 MEMBRANE PROTEIN YITT-RELATED"/>
    <property type="match status" value="1"/>
</dbReference>
<proteinExistence type="predicted"/>
<evidence type="ECO:0000256" key="3">
    <source>
        <dbReference type="ARBA" id="ARBA00022692"/>
    </source>
</evidence>
<reference evidence="7 8" key="1">
    <citation type="submission" date="2014-12" db="EMBL/GenBank/DDBJ databases">
        <title>Draft genome sequence of Cohnella kolymensis strain B-2846.</title>
        <authorList>
            <person name="Karlyshev A.V."/>
            <person name="Kudryashova E.B."/>
        </authorList>
    </citation>
    <scope>NUCLEOTIDE SEQUENCE [LARGE SCALE GENOMIC DNA]</scope>
    <source>
        <strain evidence="7 8">VKM B-2846</strain>
    </source>
</reference>
<dbReference type="Proteomes" id="UP000054526">
    <property type="component" value="Unassembled WGS sequence"/>
</dbReference>
<dbReference type="InterPro" id="IPR003740">
    <property type="entry name" value="YitT"/>
</dbReference>
<dbReference type="PANTHER" id="PTHR33545:SF5">
    <property type="entry name" value="UPF0750 MEMBRANE PROTEIN YITT"/>
    <property type="match status" value="1"/>
</dbReference>
<feature type="transmembrane region" description="Helical" evidence="6">
    <location>
        <begin position="102"/>
        <end position="123"/>
    </location>
</feature>
<keyword evidence="2" id="KW-1003">Cell membrane</keyword>
<organism evidence="7 8">
    <name type="scientific">Cohnella kolymensis</name>
    <dbReference type="NCBI Taxonomy" id="1590652"/>
    <lineage>
        <taxon>Bacteria</taxon>
        <taxon>Bacillati</taxon>
        <taxon>Bacillota</taxon>
        <taxon>Bacilli</taxon>
        <taxon>Bacillales</taxon>
        <taxon>Paenibacillaceae</taxon>
        <taxon>Cohnella</taxon>
    </lineage>
</organism>
<evidence type="ECO:0000256" key="1">
    <source>
        <dbReference type="ARBA" id="ARBA00004651"/>
    </source>
</evidence>
<evidence type="ECO:0008006" key="9">
    <source>
        <dbReference type="Google" id="ProtNLM"/>
    </source>
</evidence>
<evidence type="ECO:0000256" key="4">
    <source>
        <dbReference type="ARBA" id="ARBA00022989"/>
    </source>
</evidence>
<evidence type="ECO:0000313" key="7">
    <source>
        <dbReference type="EMBL" id="KIL34522.1"/>
    </source>
</evidence>
<keyword evidence="5 6" id="KW-0472">Membrane</keyword>
<comment type="caution">
    <text evidence="7">The sequence shown here is derived from an EMBL/GenBank/DDBJ whole genome shotgun (WGS) entry which is preliminary data.</text>
</comment>
<gene>
    <name evidence="7" type="ORF">SD71_19345</name>
</gene>
<evidence type="ECO:0000256" key="2">
    <source>
        <dbReference type="ARBA" id="ARBA00022475"/>
    </source>
</evidence>
<feature type="transmembrane region" description="Helical" evidence="6">
    <location>
        <begin position="7"/>
        <end position="26"/>
    </location>
</feature>
<sequence length="195" mass="21215">MLSLRKMFAIIFGSLLIACGINFFLMPNKVLDGGVIGLALIANYLFDTKVGFVLFLCSIPIFAYTWVRDRSLFFHSLYGMLFLSYFVDLLDSRRPYAAVMMSHPFLASVLGGICIGIGFGIMLRNNTSTGGIDLLAKLLARQMGLNVGILILFMDAVVVIIGGVLFSAETFFLSLASIGVGGLATSVVTVKYFSY</sequence>
<protein>
    <recommendedName>
        <fullName evidence="9">YitT family protein</fullName>
    </recommendedName>
</protein>
<dbReference type="InterPro" id="IPR051461">
    <property type="entry name" value="UPF0750_membrane"/>
</dbReference>
<keyword evidence="8" id="KW-1185">Reference proteome</keyword>
<dbReference type="EMBL" id="JXAL01000030">
    <property type="protein sequence ID" value="KIL34522.1"/>
    <property type="molecule type" value="Genomic_DNA"/>
</dbReference>
<keyword evidence="4 6" id="KW-1133">Transmembrane helix</keyword>
<feature type="transmembrane region" description="Helical" evidence="6">
    <location>
        <begin position="144"/>
        <end position="165"/>
    </location>
</feature>